<evidence type="ECO:0000256" key="3">
    <source>
        <dbReference type="ARBA" id="ARBA00022475"/>
    </source>
</evidence>
<gene>
    <name evidence="9" type="ORF">SLNSH_01760</name>
</gene>
<keyword evidence="2 7" id="KW-0813">Transport</keyword>
<evidence type="ECO:0000256" key="1">
    <source>
        <dbReference type="ARBA" id="ARBA00004651"/>
    </source>
</evidence>
<keyword evidence="3" id="KW-1003">Cell membrane</keyword>
<evidence type="ECO:0000256" key="4">
    <source>
        <dbReference type="ARBA" id="ARBA00022692"/>
    </source>
</evidence>
<dbReference type="InterPro" id="IPR035906">
    <property type="entry name" value="MetI-like_sf"/>
</dbReference>
<dbReference type="PANTHER" id="PTHR30151">
    <property type="entry name" value="ALKANE SULFONATE ABC TRANSPORTER-RELATED, MEMBRANE SUBUNIT"/>
    <property type="match status" value="1"/>
</dbReference>
<comment type="similarity">
    <text evidence="7">Belongs to the binding-protein-dependent transport system permease family.</text>
</comment>
<dbReference type="GO" id="GO:0005886">
    <property type="term" value="C:plasma membrane"/>
    <property type="evidence" value="ECO:0007669"/>
    <property type="project" value="UniProtKB-SubCell"/>
</dbReference>
<evidence type="ECO:0000256" key="7">
    <source>
        <dbReference type="RuleBase" id="RU363032"/>
    </source>
</evidence>
<dbReference type="InterPro" id="IPR000515">
    <property type="entry name" value="MetI-like"/>
</dbReference>
<feature type="transmembrane region" description="Helical" evidence="7">
    <location>
        <begin position="63"/>
        <end position="82"/>
    </location>
</feature>
<dbReference type="Proteomes" id="UP000239772">
    <property type="component" value="Unassembled WGS sequence"/>
</dbReference>
<dbReference type="PANTHER" id="PTHR30151:SF0">
    <property type="entry name" value="ABC TRANSPORTER PERMEASE PROTEIN MJ0413-RELATED"/>
    <property type="match status" value="1"/>
</dbReference>
<comment type="subcellular location">
    <subcellularLocation>
        <location evidence="1 7">Cell membrane</location>
        <topology evidence="1 7">Multi-pass membrane protein</topology>
    </subcellularLocation>
</comment>
<dbReference type="CDD" id="cd06261">
    <property type="entry name" value="TM_PBP2"/>
    <property type="match status" value="1"/>
</dbReference>
<keyword evidence="6 7" id="KW-0472">Membrane</keyword>
<dbReference type="PROSITE" id="PS50928">
    <property type="entry name" value="ABC_TM1"/>
    <property type="match status" value="1"/>
</dbReference>
<feature type="domain" description="ABC transmembrane type-1" evidence="8">
    <location>
        <begin position="56"/>
        <end position="236"/>
    </location>
</feature>
<dbReference type="SUPFAM" id="SSF161098">
    <property type="entry name" value="MetI-like"/>
    <property type="match status" value="1"/>
</dbReference>
<feature type="transmembrane region" description="Helical" evidence="7">
    <location>
        <begin position="122"/>
        <end position="141"/>
    </location>
</feature>
<dbReference type="AlphaFoldDB" id="A0A2T1HY74"/>
<dbReference type="OrthoDB" id="8138334at2"/>
<name>A0A2T1HY74_9HYPH</name>
<keyword evidence="4 7" id="KW-0812">Transmembrane</keyword>
<evidence type="ECO:0000313" key="9">
    <source>
        <dbReference type="EMBL" id="PSC06564.1"/>
    </source>
</evidence>
<evidence type="ECO:0000256" key="5">
    <source>
        <dbReference type="ARBA" id="ARBA00022989"/>
    </source>
</evidence>
<sequence length="250" mass="26958">MTRAATWRTLLLLGAVAALEALCLAGVIDRITMQPPHKILIDLWRLLASGSLNRAIAKTLGNAAAAFAVAMALGVASGLVIHRFRRLRDTLDPLFATYYAIPVFAFYPLLIVLFGLGDAPQIFIGAMLGVVAVIVNTLNGLDRVPRVLLKTARVNRLSPLQTALQVTLPCAAPFILTGAKLAVAYSLIGIIGAEFIMSNGGMGYEISFAYTNFDNATMYPLIVLILLVSITINIVIARWEKRILARRGLA</sequence>
<dbReference type="GO" id="GO:0055085">
    <property type="term" value="P:transmembrane transport"/>
    <property type="evidence" value="ECO:0007669"/>
    <property type="project" value="InterPro"/>
</dbReference>
<dbReference type="RefSeq" id="WP_106334943.1">
    <property type="nucleotide sequence ID" value="NZ_PVZS01000002.1"/>
</dbReference>
<feature type="transmembrane region" description="Helical" evidence="7">
    <location>
        <begin position="174"/>
        <end position="197"/>
    </location>
</feature>
<evidence type="ECO:0000256" key="2">
    <source>
        <dbReference type="ARBA" id="ARBA00022448"/>
    </source>
</evidence>
<organism evidence="9 10">
    <name type="scientific">Alsobacter soli</name>
    <dbReference type="NCBI Taxonomy" id="2109933"/>
    <lineage>
        <taxon>Bacteria</taxon>
        <taxon>Pseudomonadati</taxon>
        <taxon>Pseudomonadota</taxon>
        <taxon>Alphaproteobacteria</taxon>
        <taxon>Hyphomicrobiales</taxon>
        <taxon>Alsobacteraceae</taxon>
        <taxon>Alsobacter</taxon>
    </lineage>
</organism>
<evidence type="ECO:0000256" key="6">
    <source>
        <dbReference type="ARBA" id="ARBA00023136"/>
    </source>
</evidence>
<keyword evidence="5 7" id="KW-1133">Transmembrane helix</keyword>
<protein>
    <submittedName>
        <fullName evidence="9">Nitrate ABC transporter permease</fullName>
    </submittedName>
</protein>
<feature type="transmembrane region" description="Helical" evidence="7">
    <location>
        <begin position="217"/>
        <end position="237"/>
    </location>
</feature>
<evidence type="ECO:0000259" key="8">
    <source>
        <dbReference type="PROSITE" id="PS50928"/>
    </source>
</evidence>
<proteinExistence type="inferred from homology"/>
<reference evidence="10" key="1">
    <citation type="submission" date="2018-03" db="EMBL/GenBank/DDBJ databases">
        <authorList>
            <person name="Sun L."/>
            <person name="Liu H."/>
            <person name="Chen W."/>
            <person name="Huang K."/>
            <person name="Liu W."/>
            <person name="Gao X."/>
        </authorList>
    </citation>
    <scope>NUCLEOTIDE SEQUENCE [LARGE SCALE GENOMIC DNA]</scope>
    <source>
        <strain evidence="10">SH9</strain>
    </source>
</reference>
<keyword evidence="10" id="KW-1185">Reference proteome</keyword>
<dbReference type="EMBL" id="PVZS01000002">
    <property type="protein sequence ID" value="PSC06564.1"/>
    <property type="molecule type" value="Genomic_DNA"/>
</dbReference>
<dbReference type="Gene3D" id="1.10.3720.10">
    <property type="entry name" value="MetI-like"/>
    <property type="match status" value="1"/>
</dbReference>
<dbReference type="Pfam" id="PF00528">
    <property type="entry name" value="BPD_transp_1"/>
    <property type="match status" value="1"/>
</dbReference>
<feature type="transmembrane region" description="Helical" evidence="7">
    <location>
        <begin position="94"/>
        <end position="116"/>
    </location>
</feature>
<comment type="caution">
    <text evidence="9">The sequence shown here is derived from an EMBL/GenBank/DDBJ whole genome shotgun (WGS) entry which is preliminary data.</text>
</comment>
<evidence type="ECO:0000313" key="10">
    <source>
        <dbReference type="Proteomes" id="UP000239772"/>
    </source>
</evidence>
<accession>A0A2T1HY74</accession>